<evidence type="ECO:0000256" key="2">
    <source>
        <dbReference type="ARBA" id="ARBA00008661"/>
    </source>
</evidence>
<feature type="compositionally biased region" description="Low complexity" evidence="10">
    <location>
        <begin position="18"/>
        <end position="27"/>
    </location>
</feature>
<keyword evidence="3" id="KW-0328">Glycosyltransferase</keyword>
<comment type="caution">
    <text evidence="11">The sequence shown here is derived from an EMBL/GenBank/DDBJ whole genome shotgun (WGS) entry which is preliminary data.</text>
</comment>
<feature type="region of interest" description="Disordered" evidence="10">
    <location>
        <begin position="1"/>
        <end position="53"/>
    </location>
</feature>
<evidence type="ECO:0000256" key="3">
    <source>
        <dbReference type="ARBA" id="ARBA00022676"/>
    </source>
</evidence>
<name>A0AAV5AJN1_9AGAM</name>
<dbReference type="AlphaFoldDB" id="A0AAV5AJN1"/>
<dbReference type="GO" id="GO:0016758">
    <property type="term" value="F:hexosyltransferase activity"/>
    <property type="evidence" value="ECO:0007669"/>
    <property type="project" value="InterPro"/>
</dbReference>
<evidence type="ECO:0000313" key="12">
    <source>
        <dbReference type="Proteomes" id="UP001050691"/>
    </source>
</evidence>
<evidence type="ECO:0000256" key="10">
    <source>
        <dbReference type="SAM" id="MobiDB-lite"/>
    </source>
</evidence>
<keyword evidence="6" id="KW-0735">Signal-anchor</keyword>
<keyword evidence="8" id="KW-0333">Golgi apparatus</keyword>
<protein>
    <recommendedName>
        <fullName evidence="13">Glycosyltransferase family 31 protein</fullName>
    </recommendedName>
</protein>
<evidence type="ECO:0000256" key="7">
    <source>
        <dbReference type="ARBA" id="ARBA00022989"/>
    </source>
</evidence>
<dbReference type="EMBL" id="BPWL01000009">
    <property type="protein sequence ID" value="GJJ13887.1"/>
    <property type="molecule type" value="Genomic_DNA"/>
</dbReference>
<dbReference type="Proteomes" id="UP001050691">
    <property type="component" value="Unassembled WGS sequence"/>
</dbReference>
<evidence type="ECO:0000256" key="6">
    <source>
        <dbReference type="ARBA" id="ARBA00022968"/>
    </source>
</evidence>
<keyword evidence="7" id="KW-1133">Transmembrane helix</keyword>
<evidence type="ECO:0000256" key="1">
    <source>
        <dbReference type="ARBA" id="ARBA00004323"/>
    </source>
</evidence>
<reference evidence="11" key="1">
    <citation type="submission" date="2021-10" db="EMBL/GenBank/DDBJ databases">
        <title>De novo Genome Assembly of Clathrus columnatus (Basidiomycota, Fungi) Using Illumina and Nanopore Sequence Data.</title>
        <authorList>
            <person name="Ogiso-Tanaka E."/>
            <person name="Itagaki H."/>
            <person name="Hosoya T."/>
            <person name="Hosaka K."/>
        </authorList>
    </citation>
    <scope>NUCLEOTIDE SEQUENCE</scope>
    <source>
        <strain evidence="11">MO-923</strain>
    </source>
</reference>
<keyword evidence="9" id="KW-0472">Membrane</keyword>
<organism evidence="11 12">
    <name type="scientific">Clathrus columnatus</name>
    <dbReference type="NCBI Taxonomy" id="1419009"/>
    <lineage>
        <taxon>Eukaryota</taxon>
        <taxon>Fungi</taxon>
        <taxon>Dikarya</taxon>
        <taxon>Basidiomycota</taxon>
        <taxon>Agaricomycotina</taxon>
        <taxon>Agaricomycetes</taxon>
        <taxon>Phallomycetidae</taxon>
        <taxon>Phallales</taxon>
        <taxon>Clathraceae</taxon>
        <taxon>Clathrus</taxon>
    </lineage>
</organism>
<comment type="similarity">
    <text evidence="2">Belongs to the glycosyltransferase 31 family.</text>
</comment>
<evidence type="ECO:0008006" key="13">
    <source>
        <dbReference type="Google" id="ProtNLM"/>
    </source>
</evidence>
<evidence type="ECO:0000313" key="11">
    <source>
        <dbReference type="EMBL" id="GJJ13887.1"/>
    </source>
</evidence>
<dbReference type="InterPro" id="IPR002659">
    <property type="entry name" value="Glyco_trans_31"/>
</dbReference>
<dbReference type="GO" id="GO:0000139">
    <property type="term" value="C:Golgi membrane"/>
    <property type="evidence" value="ECO:0007669"/>
    <property type="project" value="UniProtKB-SubCell"/>
</dbReference>
<keyword evidence="4" id="KW-0808">Transferase</keyword>
<keyword evidence="12" id="KW-1185">Reference proteome</keyword>
<evidence type="ECO:0000256" key="5">
    <source>
        <dbReference type="ARBA" id="ARBA00022692"/>
    </source>
</evidence>
<accession>A0AAV5AJN1</accession>
<dbReference type="GO" id="GO:0051072">
    <property type="term" value="P:4,6-pyruvylated galactose residue biosynthetic process"/>
    <property type="evidence" value="ECO:0007669"/>
    <property type="project" value="TreeGrafter"/>
</dbReference>
<comment type="subcellular location">
    <subcellularLocation>
        <location evidence="1">Golgi apparatus membrane</location>
        <topology evidence="1">Single-pass type II membrane protein</topology>
    </subcellularLocation>
</comment>
<gene>
    <name evidence="11" type="ORF">Clacol_008144</name>
</gene>
<feature type="region of interest" description="Disordered" evidence="10">
    <location>
        <begin position="86"/>
        <end position="106"/>
    </location>
</feature>
<proteinExistence type="inferred from homology"/>
<sequence>MPLFSSKSPHTYDQIPQSRSSSDSIVSDNEHVEGFGEARNSARSPPPFESRNSEQINPLYISDADADSESSSSFLPVNGSFPFLWNGQASPRSARNQRRRRRLRGEGGNRFRTIKKWLRSLARHRLFPTKPLSIDPVPWRIYCSIPSTSTLPPTHLIPALDQVFTVQLPKGADPLSSPELTTPQFPPDNLDDLPPAGVFLGIFSMDSGMERRMLIRTTWASHLRSRFGATDSDNGRGTSRTIVRFVLGKPRSEWERRVRLEAETYNDIIILPIKENMNSGKSHAYFSWSADHAWVPPPISTHPDYQLTYTNESIPAPPLAFHDPKPDASFGQSNWVRPDFVLKADDDTFIMLAELEARLRVQLDEALKPSVSQSPTGSDKIIQTKELESTYDSLPHSDPLIYFGYLVKNHFMAGEMYGLSWALTRWVSMEPKLRNMVRGAEDKQTAKWMKCHPREHQIRWASERGWIYDHPRAGTVYSHGFLFPSEASRVRHSVISFLRPLASGTPEDTSNFLPTYISPNINHPNDTITYVLPPQTDPASPSFAYSSVSQFHKTYKFPLPGLTPQESIEALVEGSHMSKLIENGPETAAQAWMRREHLLQRYEGKRVGGTVVVHFIKRNEWFLETAMAFLGDDGAEHSS</sequence>
<evidence type="ECO:0000256" key="8">
    <source>
        <dbReference type="ARBA" id="ARBA00023034"/>
    </source>
</evidence>
<dbReference type="PANTHER" id="PTHR11214:SF333">
    <property type="entry name" value="GLYCOSYLTRANSFERASE FAMILY 31 PROTEIN"/>
    <property type="match status" value="1"/>
</dbReference>
<dbReference type="PANTHER" id="PTHR11214">
    <property type="entry name" value="BETA-1,3-N-ACETYLGLUCOSAMINYLTRANSFERASE"/>
    <property type="match status" value="1"/>
</dbReference>
<evidence type="ECO:0000256" key="9">
    <source>
        <dbReference type="ARBA" id="ARBA00023136"/>
    </source>
</evidence>
<feature type="compositionally biased region" description="Polar residues" evidence="10">
    <location>
        <begin position="1"/>
        <end position="17"/>
    </location>
</feature>
<evidence type="ECO:0000256" key="4">
    <source>
        <dbReference type="ARBA" id="ARBA00022679"/>
    </source>
</evidence>
<keyword evidence="5" id="KW-0812">Transmembrane</keyword>